<reference evidence="1" key="1">
    <citation type="submission" date="2021-02" db="EMBL/GenBank/DDBJ databases">
        <authorList>
            <person name="Dougan E. K."/>
            <person name="Rhodes N."/>
            <person name="Thang M."/>
            <person name="Chan C."/>
        </authorList>
    </citation>
    <scope>NUCLEOTIDE SEQUENCE</scope>
</reference>
<sequence length="121" mass="13386">MTWDKANRYWRFHFSEVKLKKEDAAASEFDELLLALYTPRGIYVYRHDLKHGLSAAGVKTAISGSGINVYGPTGGSNSSKALDAMLQKLDSSVCQRLGSTSLEDEFLSELAAVRPQSTWQV</sequence>
<dbReference type="AlphaFoldDB" id="A0A813DFR5"/>
<gene>
    <name evidence="1" type="ORF">PGLA1383_LOCUS4223</name>
</gene>
<dbReference type="Proteomes" id="UP000654075">
    <property type="component" value="Unassembled WGS sequence"/>
</dbReference>
<comment type="caution">
    <text evidence="1">The sequence shown here is derived from an EMBL/GenBank/DDBJ whole genome shotgun (WGS) entry which is preliminary data.</text>
</comment>
<name>A0A813DFR5_POLGL</name>
<evidence type="ECO:0000313" key="1">
    <source>
        <dbReference type="EMBL" id="CAE8585313.1"/>
    </source>
</evidence>
<keyword evidence="2" id="KW-1185">Reference proteome</keyword>
<dbReference type="EMBL" id="CAJNNV010001559">
    <property type="protein sequence ID" value="CAE8585313.1"/>
    <property type="molecule type" value="Genomic_DNA"/>
</dbReference>
<evidence type="ECO:0000313" key="2">
    <source>
        <dbReference type="Proteomes" id="UP000654075"/>
    </source>
</evidence>
<organism evidence="1 2">
    <name type="scientific">Polarella glacialis</name>
    <name type="common">Dinoflagellate</name>
    <dbReference type="NCBI Taxonomy" id="89957"/>
    <lineage>
        <taxon>Eukaryota</taxon>
        <taxon>Sar</taxon>
        <taxon>Alveolata</taxon>
        <taxon>Dinophyceae</taxon>
        <taxon>Suessiales</taxon>
        <taxon>Suessiaceae</taxon>
        <taxon>Polarella</taxon>
    </lineage>
</organism>
<accession>A0A813DFR5</accession>
<proteinExistence type="predicted"/>
<protein>
    <submittedName>
        <fullName evidence="1">Uncharacterized protein</fullName>
    </submittedName>
</protein>